<dbReference type="Proteomes" id="UP000078561">
    <property type="component" value="Unassembled WGS sequence"/>
</dbReference>
<protein>
    <recommendedName>
        <fullName evidence="9">Transferrin receptor-like dimerisation domain-containing protein</fullName>
    </recommendedName>
</protein>
<evidence type="ECO:0000256" key="3">
    <source>
        <dbReference type="SAM" id="Phobius"/>
    </source>
</evidence>
<proteinExistence type="inferred from homology"/>
<dbReference type="CDD" id="cd02121">
    <property type="entry name" value="PA_GCPII_like"/>
    <property type="match status" value="1"/>
</dbReference>
<dbReference type="InterPro" id="IPR039373">
    <property type="entry name" value="Peptidase_M28B"/>
</dbReference>
<name>A0A168SWE9_ABSGL</name>
<feature type="region of interest" description="Disordered" evidence="2">
    <location>
        <begin position="529"/>
        <end position="555"/>
    </location>
</feature>
<dbReference type="InterPro" id="IPR046450">
    <property type="entry name" value="PA_dom_sf"/>
</dbReference>
<dbReference type="SUPFAM" id="SSF47672">
    <property type="entry name" value="Transferrin receptor-like dimerisation domain"/>
    <property type="match status" value="1"/>
</dbReference>
<dbReference type="Pfam" id="PF04389">
    <property type="entry name" value="Peptidase_M28"/>
    <property type="match status" value="1"/>
</dbReference>
<evidence type="ECO:0008006" key="9">
    <source>
        <dbReference type="Google" id="ProtNLM"/>
    </source>
</evidence>
<dbReference type="SUPFAM" id="SSF53187">
    <property type="entry name" value="Zn-dependent exopeptidases"/>
    <property type="match status" value="1"/>
</dbReference>
<reference evidence="7" key="1">
    <citation type="submission" date="2016-04" db="EMBL/GenBank/DDBJ databases">
        <authorList>
            <person name="Evans L.H."/>
            <person name="Alamgir A."/>
            <person name="Owens N."/>
            <person name="Weber N.D."/>
            <person name="Virtaneva K."/>
            <person name="Barbian K."/>
            <person name="Babar A."/>
            <person name="Rosenke K."/>
        </authorList>
    </citation>
    <scope>NUCLEOTIDE SEQUENCE [LARGE SCALE GENOMIC DNA]</scope>
    <source>
        <strain evidence="7">CBS 101.48</strain>
    </source>
</reference>
<dbReference type="Pfam" id="PF02225">
    <property type="entry name" value="PA"/>
    <property type="match status" value="1"/>
</dbReference>
<accession>A0A168SWE9</accession>
<feature type="compositionally biased region" description="Basic residues" evidence="2">
    <location>
        <begin position="541"/>
        <end position="550"/>
    </location>
</feature>
<dbReference type="Gene3D" id="3.50.30.30">
    <property type="match status" value="1"/>
</dbReference>
<dbReference type="InterPro" id="IPR007484">
    <property type="entry name" value="Peptidase_M28"/>
</dbReference>
<dbReference type="InterPro" id="IPR007365">
    <property type="entry name" value="TFR-like_dimer_dom"/>
</dbReference>
<dbReference type="OMA" id="RNGMIAR"/>
<dbReference type="PANTHER" id="PTHR10404:SF46">
    <property type="entry name" value="VACUOLAR PROTEIN SORTING-ASSOCIATED PROTEIN 70"/>
    <property type="match status" value="1"/>
</dbReference>
<feature type="transmembrane region" description="Helical" evidence="3">
    <location>
        <begin position="52"/>
        <end position="69"/>
    </location>
</feature>
<feature type="domain" description="PA" evidence="4">
    <location>
        <begin position="200"/>
        <end position="266"/>
    </location>
</feature>
<sequence length="827" mass="92609">MKPKEPTPYGSVIQGECDRHRCHHASRALENNEKGSPFMDLRTSNENRKQHMLMAAWAFVVMMASYFVLTRSPTPSSVFQSNVFTTQNMNPLDSPEEWMKGLPSSDSIKSFFHTYASESHLAGSEKDRHLAEWTRDMFVKFGITNASIETYWPLLNYPKSRILSLLASDNSTLFDASLEEDNDKDATPTFHGYSGDGDVVAPVVYVNYGTLEDFYYLYDHNIAVNGTIALVRSGGGMSRGLKVRAAEQFGCVGVLIYTDPSDQPSDGAAFPNGPWRSSSSVERGTVHYLSLLAGDPSTPGYASLENTTRLPLNETDTVPHIPSLPISWADATPFLNATHKLGVQVPEWQGGIQDVGYYSGPSELKVHLVNTNDYQVKPVWNVIGRIDGTEEPDRVILLGNHRDAWSYGGADPSSGSASLLELVRIFGVLMESGWRPRRTIMFASWDAEEYGSVGSTEWVEHHKEWLDDVAVAYLNVDMAVSGTQFFAQSSPLLHRLLYDVTSSVIDPSTSHSVLEAWAASVSNVGLLVDDEQGTTPDPLNKKKKKHHHHSKEQETDLNLIQPLGAGSDFVAFFHHVGISSLSMGFHGDYGVYHSNDDSIQWMESFGDPTYEYHQTLVKIWGLLALRLSDDVILPMYPLDYTHKIAQHISYLESLYHRNNDTAPPSDGDSPPPPCEPSTPEITKKHHKKHHKKHRSEFLPKLATALHDLKHTSKKFEHKIAKVNKKLGQVQVSSKVSRRVEKLNARVSQFERVFIRLDGLEGRPWYRHMMYAPGEWTGYQSQPLPTLSSALKSNEESSIQQAEEQLATTLEIARQLLKGHYEVEDLLD</sequence>
<evidence type="ECO:0000259" key="5">
    <source>
        <dbReference type="Pfam" id="PF04253"/>
    </source>
</evidence>
<dbReference type="InterPro" id="IPR036757">
    <property type="entry name" value="TFR-like_dimer_dom_sf"/>
</dbReference>
<dbReference type="CDD" id="cd08022">
    <property type="entry name" value="M28_PSMA_like"/>
    <property type="match status" value="1"/>
</dbReference>
<dbReference type="GO" id="GO:0004180">
    <property type="term" value="F:carboxypeptidase activity"/>
    <property type="evidence" value="ECO:0007669"/>
    <property type="project" value="TreeGrafter"/>
</dbReference>
<dbReference type="EMBL" id="LT554985">
    <property type="protein sequence ID" value="SAM09059.1"/>
    <property type="molecule type" value="Genomic_DNA"/>
</dbReference>
<feature type="compositionally biased region" description="Basic residues" evidence="2">
    <location>
        <begin position="683"/>
        <end position="694"/>
    </location>
</feature>
<dbReference type="AlphaFoldDB" id="A0A168SWE9"/>
<evidence type="ECO:0000256" key="2">
    <source>
        <dbReference type="SAM" id="MobiDB-lite"/>
    </source>
</evidence>
<dbReference type="Gene3D" id="1.20.930.40">
    <property type="entry name" value="Transferrin receptor-like, dimerisation domain"/>
    <property type="match status" value="1"/>
</dbReference>
<evidence type="ECO:0000313" key="7">
    <source>
        <dbReference type="EMBL" id="SAM09059.1"/>
    </source>
</evidence>
<comment type="similarity">
    <text evidence="1">Belongs to the peptidase M28 family. M28B subfamily.</text>
</comment>
<evidence type="ECO:0000256" key="1">
    <source>
        <dbReference type="ARBA" id="ARBA00005634"/>
    </source>
</evidence>
<keyword evidence="3" id="KW-0812">Transmembrane</keyword>
<dbReference type="STRING" id="4829.A0A168SWE9"/>
<keyword evidence="3" id="KW-1133">Transmembrane helix</keyword>
<keyword evidence="8" id="KW-1185">Reference proteome</keyword>
<keyword evidence="3" id="KW-0472">Membrane</keyword>
<dbReference type="InterPro" id="IPR003137">
    <property type="entry name" value="PA_domain"/>
</dbReference>
<dbReference type="FunFam" id="3.40.630.10:FF:000101">
    <property type="entry name" value="N-acetylated alpha-linked acidic dipeptidase like 1"/>
    <property type="match status" value="1"/>
</dbReference>
<dbReference type="SUPFAM" id="SSF52025">
    <property type="entry name" value="PA domain"/>
    <property type="match status" value="1"/>
</dbReference>
<dbReference type="Gene3D" id="3.40.630.10">
    <property type="entry name" value="Zn peptidases"/>
    <property type="match status" value="1"/>
</dbReference>
<gene>
    <name evidence="7" type="primary">ABSGL_14733.1 scaffold 14966</name>
</gene>
<organism evidence="7">
    <name type="scientific">Absidia glauca</name>
    <name type="common">Pin mould</name>
    <dbReference type="NCBI Taxonomy" id="4829"/>
    <lineage>
        <taxon>Eukaryota</taxon>
        <taxon>Fungi</taxon>
        <taxon>Fungi incertae sedis</taxon>
        <taxon>Mucoromycota</taxon>
        <taxon>Mucoromycotina</taxon>
        <taxon>Mucoromycetes</taxon>
        <taxon>Mucorales</taxon>
        <taxon>Cunninghamellaceae</taxon>
        <taxon>Absidia</taxon>
    </lineage>
</organism>
<dbReference type="InParanoid" id="A0A168SWE9"/>
<dbReference type="Pfam" id="PF04253">
    <property type="entry name" value="TFR_dimer"/>
    <property type="match status" value="1"/>
</dbReference>
<dbReference type="FunCoup" id="A0A168SWE9">
    <property type="interactions" value="56"/>
</dbReference>
<evidence type="ECO:0000259" key="4">
    <source>
        <dbReference type="Pfam" id="PF02225"/>
    </source>
</evidence>
<evidence type="ECO:0000313" key="8">
    <source>
        <dbReference type="Proteomes" id="UP000078561"/>
    </source>
</evidence>
<evidence type="ECO:0000259" key="6">
    <source>
        <dbReference type="Pfam" id="PF04389"/>
    </source>
</evidence>
<feature type="domain" description="Transferrin receptor-like dimerisation" evidence="5">
    <location>
        <begin position="699"/>
        <end position="817"/>
    </location>
</feature>
<dbReference type="PANTHER" id="PTHR10404">
    <property type="entry name" value="N-ACETYLATED-ALPHA-LINKED ACIDIC DIPEPTIDASE"/>
    <property type="match status" value="1"/>
</dbReference>
<dbReference type="OrthoDB" id="5841748at2759"/>
<feature type="domain" description="Peptidase M28" evidence="6">
    <location>
        <begin position="381"/>
        <end position="511"/>
    </location>
</feature>
<feature type="region of interest" description="Disordered" evidence="2">
    <location>
        <begin position="659"/>
        <end position="696"/>
    </location>
</feature>